<dbReference type="EMBL" id="BAABFO010000021">
    <property type="protein sequence ID" value="GAA4338986.1"/>
    <property type="molecule type" value="Genomic_DNA"/>
</dbReference>
<keyword evidence="1" id="KW-0808">Transferase</keyword>
<proteinExistence type="predicted"/>
<dbReference type="PANTHER" id="PTHR48207:SF3">
    <property type="entry name" value="SUCCINATE--HYDROXYMETHYLGLUTARATE COA-TRANSFERASE"/>
    <property type="match status" value="1"/>
</dbReference>
<dbReference type="InterPro" id="IPR050483">
    <property type="entry name" value="CoA-transferase_III_domain"/>
</dbReference>
<evidence type="ECO:0008006" key="5">
    <source>
        <dbReference type="Google" id="ProtNLM"/>
    </source>
</evidence>
<dbReference type="SUPFAM" id="SSF89796">
    <property type="entry name" value="CoA-transferase family III (CaiB/BaiF)"/>
    <property type="match status" value="2"/>
</dbReference>
<evidence type="ECO:0000256" key="1">
    <source>
        <dbReference type="ARBA" id="ARBA00022679"/>
    </source>
</evidence>
<organism evidence="3 4">
    <name type="scientific">Pigmentiphaga soli</name>
    <dbReference type="NCBI Taxonomy" id="1007095"/>
    <lineage>
        <taxon>Bacteria</taxon>
        <taxon>Pseudomonadati</taxon>
        <taxon>Pseudomonadota</taxon>
        <taxon>Betaproteobacteria</taxon>
        <taxon>Burkholderiales</taxon>
        <taxon>Alcaligenaceae</taxon>
        <taxon>Pigmentiphaga</taxon>
    </lineage>
</organism>
<feature type="compositionally biased region" description="Basic residues" evidence="2">
    <location>
        <begin position="712"/>
        <end position="726"/>
    </location>
</feature>
<dbReference type="RefSeq" id="WP_345251325.1">
    <property type="nucleotide sequence ID" value="NZ_BAABFO010000021.1"/>
</dbReference>
<comment type="caution">
    <text evidence="3">The sequence shown here is derived from an EMBL/GenBank/DDBJ whole genome shotgun (WGS) entry which is preliminary data.</text>
</comment>
<dbReference type="Proteomes" id="UP001501671">
    <property type="component" value="Unassembled WGS sequence"/>
</dbReference>
<dbReference type="PANTHER" id="PTHR48207">
    <property type="entry name" value="SUCCINATE--HYDROXYMETHYLGLUTARATE COA-TRANSFERASE"/>
    <property type="match status" value="1"/>
</dbReference>
<evidence type="ECO:0000256" key="2">
    <source>
        <dbReference type="SAM" id="MobiDB-lite"/>
    </source>
</evidence>
<dbReference type="Pfam" id="PF02515">
    <property type="entry name" value="CoA_transf_3"/>
    <property type="match status" value="3"/>
</dbReference>
<reference evidence="4" key="1">
    <citation type="journal article" date="2019" name="Int. J. Syst. Evol. Microbiol.">
        <title>The Global Catalogue of Microorganisms (GCM) 10K type strain sequencing project: providing services to taxonomists for standard genome sequencing and annotation.</title>
        <authorList>
            <consortium name="The Broad Institute Genomics Platform"/>
            <consortium name="The Broad Institute Genome Sequencing Center for Infectious Disease"/>
            <person name="Wu L."/>
            <person name="Ma J."/>
        </authorList>
    </citation>
    <scope>NUCLEOTIDE SEQUENCE [LARGE SCALE GENOMIC DNA]</scope>
    <source>
        <strain evidence="4">JCM 17666</strain>
    </source>
</reference>
<keyword evidence="4" id="KW-1185">Reference proteome</keyword>
<evidence type="ECO:0000313" key="4">
    <source>
        <dbReference type="Proteomes" id="UP001501671"/>
    </source>
</evidence>
<dbReference type="InterPro" id="IPR023606">
    <property type="entry name" value="CoA-Trfase_III_dom_1_sf"/>
</dbReference>
<protein>
    <recommendedName>
        <fullName evidence="5">CoA transferase</fullName>
    </recommendedName>
</protein>
<sequence length="726" mass="76948">MAPAILSGVLVSEIGLRGGISVCGSLLAQLGATVLYFETPGGKAGVRTQCAAGKLSLLLKEDGHDRALLEAAALRSDVVLTSSDIDPPQFHVKHPASPANIVCDLTATGATGPMRGLGLTELQIQALSGIMDTTGFPDGPPVACSIPITDILAGTYCAAAVLAALRVRRLQGIGQTIDMALLDCAFAALGPFLSSVLTTAQGGKSRLGNRHPTVAPWNLYRSRDGWVLICVGNKGQWERLCALMDRAELSTRFATQAQRMENVSIIDEHIGQWTRQHTTAGCIARLVEAAVPCGPIAPMDSHPREDNLAYRGMIRKTRDNASGEEVFVPGSPLRMSLTPGSAPGAIPAPDQDRRQIERLIPDRPPGGPAPDPARLKPALEGIRIIEIGQYTTAPLCARQLAHLGAEVIKVEQPGGDESRTWVPHLGGRSVSFQLNNADKRSIVLDLRSAQGVATLRQLIGTADALVENMKPGTLAKFGLSPAEILRINPRIVYCAISGFGADSLYARRPAFDMVIQAMSGFMASVSDGPVPLKSGISTADTMGGEMAVVAVLGALEFRDKTGLGQYIDLSMQDICAWLTHSAWNGAQAPSSVGRLMACSDGYLMVSSSAGHLGDPDFGAEMKRLTRAEAAARLTARGLDAVPVLSVRESSLSPQVLHRRLWFTMPDKDAQWPVLSSPIRLTATPARVSRLAPAVNADGDDILSGIASPRTPVRTRQKNARPKAGHP</sequence>
<feature type="region of interest" description="Disordered" evidence="2">
    <location>
        <begin position="699"/>
        <end position="726"/>
    </location>
</feature>
<dbReference type="Gene3D" id="3.30.1540.10">
    <property type="entry name" value="formyl-coa transferase, domain 3"/>
    <property type="match status" value="1"/>
</dbReference>
<dbReference type="InterPro" id="IPR003673">
    <property type="entry name" value="CoA-Trfase_fam_III"/>
</dbReference>
<evidence type="ECO:0000313" key="3">
    <source>
        <dbReference type="EMBL" id="GAA4338986.1"/>
    </source>
</evidence>
<dbReference type="Gene3D" id="3.40.50.10540">
    <property type="entry name" value="Crotonobetainyl-coa:carnitine coa-transferase, domain 1"/>
    <property type="match status" value="2"/>
</dbReference>
<name>A0ABP8HGR0_9BURK</name>
<gene>
    <name evidence="3" type="ORF">GCM10023144_36640</name>
</gene>
<accession>A0ABP8HGR0</accession>
<dbReference type="InterPro" id="IPR044855">
    <property type="entry name" value="CoA-Trfase_III_dom3_sf"/>
</dbReference>